<dbReference type="RefSeq" id="WP_256399471.1">
    <property type="nucleotide sequence ID" value="NZ_JANHJR010000002.1"/>
</dbReference>
<dbReference type="InterPro" id="IPR057527">
    <property type="entry name" value="HVO_A0261-like_N"/>
</dbReference>
<dbReference type="EMBL" id="JBHUDO010000001">
    <property type="protein sequence ID" value="MFD1644191.1"/>
    <property type="molecule type" value="Genomic_DNA"/>
</dbReference>
<reference evidence="3 4" key="1">
    <citation type="journal article" date="2019" name="Int. J. Syst. Evol. Microbiol.">
        <title>The Global Catalogue of Microorganisms (GCM) 10K type strain sequencing project: providing services to taxonomists for standard genome sequencing and annotation.</title>
        <authorList>
            <consortium name="The Broad Institute Genomics Platform"/>
            <consortium name="The Broad Institute Genome Sequencing Center for Infectious Disease"/>
            <person name="Wu L."/>
            <person name="Ma J."/>
        </authorList>
    </citation>
    <scope>NUCLEOTIDE SEQUENCE [LARGE SCALE GENOMIC DNA]</scope>
    <source>
        <strain evidence="3 4">CGMCC 1.10390</strain>
    </source>
</reference>
<dbReference type="InterPro" id="IPR036390">
    <property type="entry name" value="WH_DNA-bd_sf"/>
</dbReference>
<gene>
    <name evidence="3" type="ORF">ACFSBL_00680</name>
</gene>
<name>A0ABD6DH68_9EURY</name>
<evidence type="ECO:0000259" key="1">
    <source>
        <dbReference type="Pfam" id="PF08350"/>
    </source>
</evidence>
<dbReference type="Proteomes" id="UP001597034">
    <property type="component" value="Unassembled WGS sequence"/>
</dbReference>
<evidence type="ECO:0000313" key="3">
    <source>
        <dbReference type="EMBL" id="MFD1644191.1"/>
    </source>
</evidence>
<protein>
    <submittedName>
        <fullName evidence="3">Helix-turn-helix transcriptional regulator</fullName>
    </submittedName>
</protein>
<dbReference type="SUPFAM" id="SSF46785">
    <property type="entry name" value="Winged helix' DNA-binding domain"/>
    <property type="match status" value="1"/>
</dbReference>
<keyword evidence="4" id="KW-1185">Reference proteome</keyword>
<sequence>MERGTIPHGSDDGSVGDVAYLARSPHRIPTLVLLTERPRSRSELCELVNVSSSTIRRTMGEFEDRLWVRKDGYKYVATRLGEAVAEGVDELLDRLGTERKLRDVWHWLPDEVTALPVESWSELTVTVAGPDCPYQPVNRFESLLGATDTLRCIRPEVALMEPCFDLLCRLVDDGLDVTIIDRLNCHTYFYSTYPERSTELLERENFSVLEHDELPPYGTTLLDDRVAISCYERESGTVQALIDTAHPAVREWAREVYERHSADARPFEPAPLPG</sequence>
<feature type="domain" description="HVO-A0261-like N-terminal" evidence="2">
    <location>
        <begin position="17"/>
        <end position="99"/>
    </location>
</feature>
<dbReference type="AlphaFoldDB" id="A0ABD6DH68"/>
<evidence type="ECO:0000259" key="2">
    <source>
        <dbReference type="Pfam" id="PF25213"/>
    </source>
</evidence>
<dbReference type="Pfam" id="PF08350">
    <property type="entry name" value="FilR1_middle"/>
    <property type="match status" value="1"/>
</dbReference>
<feature type="domain" description="Methanogenesis regulatory protein FilR1 middle" evidence="1">
    <location>
        <begin position="133"/>
        <end position="261"/>
    </location>
</feature>
<dbReference type="InterPro" id="IPR013561">
    <property type="entry name" value="FilR1_middle_dom"/>
</dbReference>
<comment type="caution">
    <text evidence="3">The sequence shown here is derived from an EMBL/GenBank/DDBJ whole genome shotgun (WGS) entry which is preliminary data.</text>
</comment>
<evidence type="ECO:0000313" key="4">
    <source>
        <dbReference type="Proteomes" id="UP001597034"/>
    </source>
</evidence>
<accession>A0ABD6DH68</accession>
<proteinExistence type="predicted"/>
<dbReference type="Pfam" id="PF25213">
    <property type="entry name" value="HVO_A0261_N"/>
    <property type="match status" value="1"/>
</dbReference>
<organism evidence="3 4">
    <name type="scientific">Haloarchaeobius litoreus</name>
    <dbReference type="NCBI Taxonomy" id="755306"/>
    <lineage>
        <taxon>Archaea</taxon>
        <taxon>Methanobacteriati</taxon>
        <taxon>Methanobacteriota</taxon>
        <taxon>Stenosarchaea group</taxon>
        <taxon>Halobacteria</taxon>
        <taxon>Halobacteriales</taxon>
        <taxon>Halorubellaceae</taxon>
        <taxon>Haloarchaeobius</taxon>
    </lineage>
</organism>